<accession>A0A4R5DCH4</accession>
<dbReference type="Proteomes" id="UP000294739">
    <property type="component" value="Unassembled WGS sequence"/>
</dbReference>
<dbReference type="OrthoDB" id="8627412at2"/>
<proteinExistence type="inferred from homology"/>
<evidence type="ECO:0000313" key="3">
    <source>
        <dbReference type="Proteomes" id="UP000294739"/>
    </source>
</evidence>
<dbReference type="PANTHER" id="PTHR42928:SF5">
    <property type="entry name" value="BLR1237 PROTEIN"/>
    <property type="match status" value="1"/>
</dbReference>
<dbReference type="PIRSF" id="PIRSF017082">
    <property type="entry name" value="YflP"/>
    <property type="match status" value="1"/>
</dbReference>
<name>A0A4R5DCH4_9ACTN</name>
<protein>
    <submittedName>
        <fullName evidence="2">Tripartite tricarboxylate transporter substrate binding protein</fullName>
    </submittedName>
</protein>
<evidence type="ECO:0000256" key="1">
    <source>
        <dbReference type="ARBA" id="ARBA00006987"/>
    </source>
</evidence>
<dbReference type="Gene3D" id="3.40.190.150">
    <property type="entry name" value="Bordetella uptake gene, domain 1"/>
    <property type="match status" value="1"/>
</dbReference>
<dbReference type="InterPro" id="IPR005064">
    <property type="entry name" value="BUG"/>
</dbReference>
<dbReference type="AlphaFoldDB" id="A0A4R5DCH4"/>
<keyword evidence="3" id="KW-1185">Reference proteome</keyword>
<organism evidence="2 3">
    <name type="scientific">Jiangella asiatica</name>
    <dbReference type="NCBI Taxonomy" id="2530372"/>
    <lineage>
        <taxon>Bacteria</taxon>
        <taxon>Bacillati</taxon>
        <taxon>Actinomycetota</taxon>
        <taxon>Actinomycetes</taxon>
        <taxon>Jiangellales</taxon>
        <taxon>Jiangellaceae</taxon>
        <taxon>Jiangella</taxon>
    </lineage>
</organism>
<dbReference type="CDD" id="cd07012">
    <property type="entry name" value="PBP2_Bug_TTT"/>
    <property type="match status" value="1"/>
</dbReference>
<dbReference type="Gene3D" id="3.40.190.10">
    <property type="entry name" value="Periplasmic binding protein-like II"/>
    <property type="match status" value="1"/>
</dbReference>
<comment type="similarity">
    <text evidence="1">Belongs to the UPF0065 (bug) family.</text>
</comment>
<sequence>MRAALAGSVPDLSTTTKGTQMRTLITTTGVLAAMVALVSCGQTQNSASTDDYPDRPIDLIIPVPAGSSTDVSTRFVVPCIEEELDATIVVENRDGGGGAVGNGLFAQAEADGYTLVSTSVGNAVVPPIAEGGVGYEPDSFLPVGMIGQAPVVLVVAADSPYTSAEEFFAGAASERLVVGIPGPTSVPGISITALTSTQDLQLEAVPFTGNGNTIQALLGGEVDAAYLSADGGVTLPRIQSGEVVALATAVDEPAPSLPDVPTLVSLGFDGLPLGDSFWFLATQVDTPEPIVTTLEGAMETCMSNGDIQAQIGEGVAPPEFIPGSDVQEMLETAARGYEEFLQ</sequence>
<dbReference type="InterPro" id="IPR042100">
    <property type="entry name" value="Bug_dom1"/>
</dbReference>
<dbReference type="PANTHER" id="PTHR42928">
    <property type="entry name" value="TRICARBOXYLATE-BINDING PROTEIN"/>
    <property type="match status" value="1"/>
</dbReference>
<reference evidence="2 3" key="1">
    <citation type="submission" date="2019-03" db="EMBL/GenBank/DDBJ databases">
        <title>Draft genome sequences of novel Actinobacteria.</title>
        <authorList>
            <person name="Sahin N."/>
            <person name="Ay H."/>
            <person name="Saygin H."/>
        </authorList>
    </citation>
    <scope>NUCLEOTIDE SEQUENCE [LARGE SCALE GENOMIC DNA]</scope>
    <source>
        <strain evidence="2 3">5K138</strain>
    </source>
</reference>
<comment type="caution">
    <text evidence="2">The sequence shown here is derived from an EMBL/GenBank/DDBJ whole genome shotgun (WGS) entry which is preliminary data.</text>
</comment>
<dbReference type="EMBL" id="SMKZ01000010">
    <property type="protein sequence ID" value="TDE11442.1"/>
    <property type="molecule type" value="Genomic_DNA"/>
</dbReference>
<dbReference type="Pfam" id="PF03401">
    <property type="entry name" value="TctC"/>
    <property type="match status" value="1"/>
</dbReference>
<gene>
    <name evidence="2" type="ORF">E1269_09230</name>
</gene>
<dbReference type="SUPFAM" id="SSF53850">
    <property type="entry name" value="Periplasmic binding protein-like II"/>
    <property type="match status" value="1"/>
</dbReference>
<evidence type="ECO:0000313" key="2">
    <source>
        <dbReference type="EMBL" id="TDE11442.1"/>
    </source>
</evidence>
<dbReference type="InParanoid" id="A0A4R5DCH4"/>